<dbReference type="CDD" id="cd05476">
    <property type="entry name" value="pepsin_A_like_plant"/>
    <property type="match status" value="1"/>
</dbReference>
<organism evidence="8 9">
    <name type="scientific">Quillaja saponaria</name>
    <name type="common">Soap bark tree</name>
    <dbReference type="NCBI Taxonomy" id="32244"/>
    <lineage>
        <taxon>Eukaryota</taxon>
        <taxon>Viridiplantae</taxon>
        <taxon>Streptophyta</taxon>
        <taxon>Embryophyta</taxon>
        <taxon>Tracheophyta</taxon>
        <taxon>Spermatophyta</taxon>
        <taxon>Magnoliopsida</taxon>
        <taxon>eudicotyledons</taxon>
        <taxon>Gunneridae</taxon>
        <taxon>Pentapetalae</taxon>
        <taxon>rosids</taxon>
        <taxon>fabids</taxon>
        <taxon>Fabales</taxon>
        <taxon>Quillajaceae</taxon>
        <taxon>Quillaja</taxon>
    </lineage>
</organism>
<feature type="domain" description="Peptidase A1" evidence="7">
    <location>
        <begin position="104"/>
        <end position="441"/>
    </location>
</feature>
<keyword evidence="4" id="KW-0378">Hydrolase</keyword>
<protein>
    <submittedName>
        <fullName evidence="8">Aspartic proteinase CDR1-like</fullName>
    </submittedName>
</protein>
<dbReference type="Pfam" id="PF14541">
    <property type="entry name" value="TAXi_C"/>
    <property type="match status" value="1"/>
</dbReference>
<comment type="similarity">
    <text evidence="1">Belongs to the peptidase A1 family.</text>
</comment>
<keyword evidence="5" id="KW-0325">Glycoprotein</keyword>
<keyword evidence="6" id="KW-0732">Signal</keyword>
<dbReference type="AlphaFoldDB" id="A0AAD7PHH5"/>
<evidence type="ECO:0000256" key="5">
    <source>
        <dbReference type="ARBA" id="ARBA00023180"/>
    </source>
</evidence>
<dbReference type="PANTHER" id="PTHR47967">
    <property type="entry name" value="OS07G0603500 PROTEIN-RELATED"/>
    <property type="match status" value="1"/>
</dbReference>
<evidence type="ECO:0000256" key="3">
    <source>
        <dbReference type="ARBA" id="ARBA00022750"/>
    </source>
</evidence>
<dbReference type="InterPro" id="IPR033121">
    <property type="entry name" value="PEPTIDASE_A1"/>
</dbReference>
<dbReference type="FunFam" id="2.40.70.10:FF:000095">
    <property type="entry name" value="Aspartyl protease family protein"/>
    <property type="match status" value="1"/>
</dbReference>
<dbReference type="KEGG" id="qsa:O6P43_022354"/>
<dbReference type="PANTHER" id="PTHR47967:SF14">
    <property type="entry name" value="EUKARYOTIC ASPARTYL PROTEASE FAMILY PROTEIN"/>
    <property type="match status" value="1"/>
</dbReference>
<evidence type="ECO:0000313" key="9">
    <source>
        <dbReference type="Proteomes" id="UP001163823"/>
    </source>
</evidence>
<dbReference type="GO" id="GO:0005576">
    <property type="term" value="C:extracellular region"/>
    <property type="evidence" value="ECO:0007669"/>
    <property type="project" value="TreeGrafter"/>
</dbReference>
<dbReference type="FunFam" id="2.40.70.10:FF:000033">
    <property type="entry name" value="Aspartyl protease family protein"/>
    <property type="match status" value="1"/>
</dbReference>
<dbReference type="Gene3D" id="2.40.70.10">
    <property type="entry name" value="Acid Proteases"/>
    <property type="match status" value="2"/>
</dbReference>
<keyword evidence="2" id="KW-0645">Protease</keyword>
<reference evidence="8" key="1">
    <citation type="journal article" date="2023" name="Science">
        <title>Elucidation of the pathway for biosynthesis of saponin adjuvants from the soapbark tree.</title>
        <authorList>
            <person name="Reed J."/>
            <person name="Orme A."/>
            <person name="El-Demerdash A."/>
            <person name="Owen C."/>
            <person name="Martin L.B.B."/>
            <person name="Misra R.C."/>
            <person name="Kikuchi S."/>
            <person name="Rejzek M."/>
            <person name="Martin A.C."/>
            <person name="Harkess A."/>
            <person name="Leebens-Mack J."/>
            <person name="Louveau T."/>
            <person name="Stephenson M.J."/>
            <person name="Osbourn A."/>
        </authorList>
    </citation>
    <scope>NUCLEOTIDE SEQUENCE</scope>
    <source>
        <strain evidence="8">S10</strain>
    </source>
</reference>
<accession>A0AAD7PHH5</accession>
<proteinExistence type="inferred from homology"/>
<dbReference type="Pfam" id="PF14543">
    <property type="entry name" value="TAXi_N"/>
    <property type="match status" value="1"/>
</dbReference>
<dbReference type="Proteomes" id="UP001163823">
    <property type="component" value="Chromosome 9"/>
</dbReference>
<evidence type="ECO:0000256" key="2">
    <source>
        <dbReference type="ARBA" id="ARBA00022670"/>
    </source>
</evidence>
<dbReference type="InterPro" id="IPR032799">
    <property type="entry name" value="TAXi_C"/>
</dbReference>
<dbReference type="InterPro" id="IPR021109">
    <property type="entry name" value="Peptidase_aspartic_dom_sf"/>
</dbReference>
<dbReference type="PROSITE" id="PS51767">
    <property type="entry name" value="PEPTIDASE_A1"/>
    <property type="match status" value="1"/>
</dbReference>
<dbReference type="InterPro" id="IPR051708">
    <property type="entry name" value="Plant_Aspart_Prot_A1"/>
</dbReference>
<dbReference type="GO" id="GO:0006508">
    <property type="term" value="P:proteolysis"/>
    <property type="evidence" value="ECO:0007669"/>
    <property type="project" value="UniProtKB-KW"/>
</dbReference>
<dbReference type="EMBL" id="JARAOO010000009">
    <property type="protein sequence ID" value="KAJ7955826.1"/>
    <property type="molecule type" value="Genomic_DNA"/>
</dbReference>
<evidence type="ECO:0000259" key="7">
    <source>
        <dbReference type="PROSITE" id="PS51767"/>
    </source>
</evidence>
<dbReference type="InterPro" id="IPR032861">
    <property type="entry name" value="TAXi_N"/>
</dbReference>
<gene>
    <name evidence="8" type="ORF">O6P43_022354</name>
</gene>
<dbReference type="InterPro" id="IPR034161">
    <property type="entry name" value="Pepsin-like_plant"/>
</dbReference>
<evidence type="ECO:0000256" key="4">
    <source>
        <dbReference type="ARBA" id="ARBA00022801"/>
    </source>
</evidence>
<comment type="caution">
    <text evidence="8">The sequence shown here is derived from an EMBL/GenBank/DDBJ whole genome shotgun (WGS) entry which is preliminary data.</text>
</comment>
<dbReference type="GO" id="GO:0004190">
    <property type="term" value="F:aspartic-type endopeptidase activity"/>
    <property type="evidence" value="ECO:0007669"/>
    <property type="project" value="UniProtKB-KW"/>
</dbReference>
<sequence length="452" mass="48885">MAMAALSASHIKPLGLFFFTLVAFAPFPTTTSTNPRKTIITKLIHPNSVFSPYHNPKVTTTSSSLNNASTHSLKSSLASKARGIPYVPNDIRAGIIAEATGTQFMVNISIGDPPKPQLLTMDTGSNLFWIQCLPCIKCFEQKYPIFDPSNSSTYTNLPCTSPSCTVSSRDKCDPSYNCKFSFKYLDGTAVSGIMGTERLKFETSDEGIISVSNVVFGCAHDNDGYSGETSGILGLGPSSISLVTQIGFKFSYCIGNIKDPKYSHNNLILGDGAKLEGDSTPLEVFNELYYLTLEGISVGEKRLEIDPNIFKREASGKGGVVIDSGTTVSFLAEAGYVPLSNEVQSLLNGKLERVQDPANPALCYKGIIDRDLTGFPVVTFHFAGGAELALDINSMFEENGEDEFCMAIHQSGLDELSVIGIMAQQSYNIGYDLGGNKIFFQRIDCELLELAS</sequence>
<feature type="signal peptide" evidence="6">
    <location>
        <begin position="1"/>
        <end position="32"/>
    </location>
</feature>
<evidence type="ECO:0000313" key="8">
    <source>
        <dbReference type="EMBL" id="KAJ7955826.1"/>
    </source>
</evidence>
<feature type="chain" id="PRO_5042119763" evidence="6">
    <location>
        <begin position="33"/>
        <end position="452"/>
    </location>
</feature>
<keyword evidence="9" id="KW-1185">Reference proteome</keyword>
<keyword evidence="3" id="KW-0064">Aspartyl protease</keyword>
<evidence type="ECO:0000256" key="6">
    <source>
        <dbReference type="SAM" id="SignalP"/>
    </source>
</evidence>
<name>A0AAD7PHH5_QUISA</name>
<evidence type="ECO:0000256" key="1">
    <source>
        <dbReference type="ARBA" id="ARBA00007447"/>
    </source>
</evidence>
<dbReference type="SUPFAM" id="SSF50630">
    <property type="entry name" value="Acid proteases"/>
    <property type="match status" value="1"/>
</dbReference>